<organism evidence="1 2">
    <name type="scientific">Pedobacter puniceum</name>
    <dbReference type="NCBI Taxonomy" id="2666136"/>
    <lineage>
        <taxon>Bacteria</taxon>
        <taxon>Pseudomonadati</taxon>
        <taxon>Bacteroidota</taxon>
        <taxon>Sphingobacteriia</taxon>
        <taxon>Sphingobacteriales</taxon>
        <taxon>Sphingobacteriaceae</taxon>
        <taxon>Pedobacter</taxon>
    </lineage>
</organism>
<sequence>MAIDTLQTLEIIEVMENFLTKKRPPEHIRNQLDIGYKIEDQSIIVFEIRPKWNKPEIILEHPFAKTTFVKAKNNWKVFWMKADLKWHSYSPNPTVKHLQDFTKLVEEDKHHYFFG</sequence>
<name>A0A7K0FNG8_9SPHI</name>
<accession>A0A7K0FNG8</accession>
<proteinExistence type="predicted"/>
<dbReference type="RefSeq" id="WP_154287656.1">
    <property type="nucleotide sequence ID" value="NZ_WKJI01000002.1"/>
</dbReference>
<reference evidence="1 2" key="1">
    <citation type="submission" date="2019-11" db="EMBL/GenBank/DDBJ databases">
        <authorList>
            <person name="Cheng Q."/>
            <person name="Yang Z."/>
        </authorList>
    </citation>
    <scope>NUCLEOTIDE SEQUENCE [LARGE SCALE GENOMIC DNA]</scope>
    <source>
        <strain evidence="1 2">HX-22-1</strain>
    </source>
</reference>
<protein>
    <submittedName>
        <fullName evidence="1">DUF3024 domain-containing protein</fullName>
    </submittedName>
</protein>
<evidence type="ECO:0000313" key="2">
    <source>
        <dbReference type="Proteomes" id="UP000462931"/>
    </source>
</evidence>
<keyword evidence="2" id="KW-1185">Reference proteome</keyword>
<dbReference type="Proteomes" id="UP000462931">
    <property type="component" value="Unassembled WGS sequence"/>
</dbReference>
<dbReference type="Pfam" id="PF11225">
    <property type="entry name" value="DUF3024"/>
    <property type="match status" value="1"/>
</dbReference>
<evidence type="ECO:0000313" key="1">
    <source>
        <dbReference type="EMBL" id="MRX47529.1"/>
    </source>
</evidence>
<dbReference type="InterPro" id="IPR021388">
    <property type="entry name" value="DUF3024"/>
</dbReference>
<dbReference type="EMBL" id="WKJI01000002">
    <property type="protein sequence ID" value="MRX47529.1"/>
    <property type="molecule type" value="Genomic_DNA"/>
</dbReference>
<comment type="caution">
    <text evidence="1">The sequence shown here is derived from an EMBL/GenBank/DDBJ whole genome shotgun (WGS) entry which is preliminary data.</text>
</comment>
<dbReference type="AlphaFoldDB" id="A0A7K0FNG8"/>
<gene>
    <name evidence="1" type="ORF">GJJ64_10035</name>
</gene>